<dbReference type="Proteomes" id="UP000486534">
    <property type="component" value="Unassembled WGS sequence"/>
</dbReference>
<accession>A0A7X1PLR6</accession>
<evidence type="ECO:0000313" key="1">
    <source>
        <dbReference type="EMBL" id="MQA54516.1"/>
    </source>
</evidence>
<dbReference type="Gene3D" id="3.10.129.10">
    <property type="entry name" value="Hotdog Thioesterase"/>
    <property type="match status" value="1"/>
</dbReference>
<dbReference type="RefSeq" id="WP_053129376.1">
    <property type="nucleotide sequence ID" value="NZ_WHUV01000002.1"/>
</dbReference>
<reference evidence="1 2" key="1">
    <citation type="submission" date="2019-10" db="EMBL/GenBank/DDBJ databases">
        <title>Pseudomonas dajingensis sp. nov., isolated from the profound head ulcers of farmed Murray cod (Maccullochella peelii peelii).</title>
        <authorList>
            <person name="Liu Y."/>
        </authorList>
    </citation>
    <scope>NUCLEOTIDE SEQUENCE [LARGE SCALE GENOMIC DNA]</scope>
    <source>
        <strain evidence="1 2">MC042</strain>
    </source>
</reference>
<dbReference type="InterPro" id="IPR029069">
    <property type="entry name" value="HotDog_dom_sf"/>
</dbReference>
<organism evidence="1 2">
    <name type="scientific">Pseudomonas piscis</name>
    <dbReference type="NCBI Taxonomy" id="2614538"/>
    <lineage>
        <taxon>Bacteria</taxon>
        <taxon>Pseudomonadati</taxon>
        <taxon>Pseudomonadota</taxon>
        <taxon>Gammaproteobacteria</taxon>
        <taxon>Pseudomonadales</taxon>
        <taxon>Pseudomonadaceae</taxon>
        <taxon>Pseudomonas</taxon>
    </lineage>
</organism>
<dbReference type="SUPFAM" id="SSF54637">
    <property type="entry name" value="Thioesterase/thiol ester dehydrase-isomerase"/>
    <property type="match status" value="1"/>
</dbReference>
<sequence>MNESVEMVVDHQPFTVRRTVRWIDCDPAGVAFTGRFSEYLIGAVMHFYRHIGWGPGAKGEANVGLPCKHMALTFHVSLPPETTVDIMIRVGAIRERSFDLLAHAWLADGRLAFEGVFAPICIEPRERRGVPIPPALRDILQFHHITDEGGRP</sequence>
<comment type="caution">
    <text evidence="1">The sequence shown here is derived from an EMBL/GenBank/DDBJ whole genome shotgun (WGS) entry which is preliminary data.</text>
</comment>
<dbReference type="Pfam" id="PF13279">
    <property type="entry name" value="4HBT_2"/>
    <property type="match status" value="1"/>
</dbReference>
<evidence type="ECO:0000313" key="2">
    <source>
        <dbReference type="Proteomes" id="UP000486534"/>
    </source>
</evidence>
<proteinExistence type="predicted"/>
<name>A0A7X1PLR6_9PSED</name>
<dbReference type="AlphaFoldDB" id="A0A7X1PLR6"/>
<protein>
    <submittedName>
        <fullName evidence="1">Thioesterase</fullName>
    </submittedName>
</protein>
<dbReference type="EMBL" id="WHUV01000002">
    <property type="protein sequence ID" value="MQA54516.1"/>
    <property type="molecule type" value="Genomic_DNA"/>
</dbReference>
<dbReference type="CDD" id="cd00586">
    <property type="entry name" value="4HBT"/>
    <property type="match status" value="1"/>
</dbReference>
<gene>
    <name evidence="1" type="ORF">GDH07_14465</name>
</gene>